<dbReference type="Proteomes" id="UP000318065">
    <property type="component" value="Chromosome"/>
</dbReference>
<dbReference type="InterPro" id="IPR036812">
    <property type="entry name" value="NAD(P)_OxRdtase_dom_sf"/>
</dbReference>
<dbReference type="InterPro" id="IPR020471">
    <property type="entry name" value="AKR"/>
</dbReference>
<dbReference type="InterPro" id="IPR023210">
    <property type="entry name" value="NADP_OxRdtase_dom"/>
</dbReference>
<dbReference type="SUPFAM" id="SSF51430">
    <property type="entry name" value="NAD(P)-linked oxidoreductase"/>
    <property type="match status" value="1"/>
</dbReference>
<evidence type="ECO:0000259" key="1">
    <source>
        <dbReference type="Pfam" id="PF00248"/>
    </source>
</evidence>
<dbReference type="PANTHER" id="PTHR42686:SF1">
    <property type="entry name" value="GH17980P-RELATED"/>
    <property type="match status" value="1"/>
</dbReference>
<dbReference type="GO" id="GO:0005829">
    <property type="term" value="C:cytosol"/>
    <property type="evidence" value="ECO:0007669"/>
    <property type="project" value="TreeGrafter"/>
</dbReference>
<dbReference type="Gene3D" id="3.20.20.100">
    <property type="entry name" value="NADP-dependent oxidoreductase domain"/>
    <property type="match status" value="1"/>
</dbReference>
<keyword evidence="3" id="KW-1185">Reference proteome</keyword>
<gene>
    <name evidence="2" type="ORF">RxyAA322_25310</name>
</gene>
<dbReference type="EMBL" id="AP019791">
    <property type="protein sequence ID" value="BBL80677.1"/>
    <property type="molecule type" value="Genomic_DNA"/>
</dbReference>
<protein>
    <submittedName>
        <fullName evidence="2">Oxidoreductase</fullName>
    </submittedName>
</protein>
<organism evidence="2 3">
    <name type="scientific">Rubrobacter xylanophilus</name>
    <dbReference type="NCBI Taxonomy" id="49319"/>
    <lineage>
        <taxon>Bacteria</taxon>
        <taxon>Bacillati</taxon>
        <taxon>Actinomycetota</taxon>
        <taxon>Rubrobacteria</taxon>
        <taxon>Rubrobacterales</taxon>
        <taxon>Rubrobacteraceae</taxon>
        <taxon>Rubrobacter</taxon>
    </lineage>
</organism>
<accession>A0A510HPH6</accession>
<dbReference type="RefSeq" id="WP_143528663.1">
    <property type="nucleotide sequence ID" value="NZ_AP019791.1"/>
</dbReference>
<sequence>MTAAGFDPASRRPLGNTGLAVSPLCVGCAPLGDMPETFEYSVSEERARETLLEVFRSPINFLDTAASYGDGESERRIGRVLGEIGGLPKGYVLATKADRDLRTGDFSAEQMRRSVERSLRLLGLERLQLVYLHDPEYLHEPGREPFEYMTSPGGPVEALQELKEEGLIEHLGIAGGPVELMVRFVETGLFEVAITHNRYTLVERSAEPLLDACAERGVACLNAAPYGSGILAKGPDTYARYEYREAPAALVERVRAMERVCREFGVPLAAAALQFSLRDPRVASTIVGISRPERVEQTLELARHPVPGELWDRLEEVSP</sequence>
<dbReference type="OrthoDB" id="9768851at2"/>
<dbReference type="GO" id="GO:0016491">
    <property type="term" value="F:oxidoreductase activity"/>
    <property type="evidence" value="ECO:0007669"/>
    <property type="project" value="InterPro"/>
</dbReference>
<dbReference type="Pfam" id="PF00248">
    <property type="entry name" value="Aldo_ket_red"/>
    <property type="match status" value="1"/>
</dbReference>
<feature type="domain" description="NADP-dependent oxidoreductase" evidence="1">
    <location>
        <begin position="24"/>
        <end position="317"/>
    </location>
</feature>
<dbReference type="CDD" id="cd19090">
    <property type="entry name" value="AKR_AKR15A-like"/>
    <property type="match status" value="1"/>
</dbReference>
<name>A0A510HPH6_9ACTN</name>
<reference evidence="2" key="1">
    <citation type="journal article" date="2019" name="Microbiol. Resour. Announc.">
        <title>Complete Genome Sequence of Rubrobacter xylanophilus Strain AA3-22, Isolated from Arima Onsen in Japan.</title>
        <authorList>
            <person name="Tomariguchi N."/>
            <person name="Miyazaki K."/>
        </authorList>
    </citation>
    <scope>NUCLEOTIDE SEQUENCE [LARGE SCALE GENOMIC DNA]</scope>
    <source>
        <strain evidence="2">AA3-22</strain>
    </source>
</reference>
<proteinExistence type="predicted"/>
<dbReference type="PANTHER" id="PTHR42686">
    <property type="entry name" value="GH17980P-RELATED"/>
    <property type="match status" value="1"/>
</dbReference>
<evidence type="ECO:0000313" key="3">
    <source>
        <dbReference type="Proteomes" id="UP000318065"/>
    </source>
</evidence>
<evidence type="ECO:0000313" key="2">
    <source>
        <dbReference type="EMBL" id="BBL80677.1"/>
    </source>
</evidence>
<dbReference type="AlphaFoldDB" id="A0A510HPH6"/>